<keyword evidence="2" id="KW-1185">Reference proteome</keyword>
<name>A0AC61TI93_EDWTA</name>
<dbReference type="Proteomes" id="UP000245918">
    <property type="component" value="Chromosome"/>
</dbReference>
<proteinExistence type="predicted"/>
<gene>
    <name evidence="1" type="ORF">DCL27_00250</name>
</gene>
<evidence type="ECO:0000313" key="1">
    <source>
        <dbReference type="EMBL" id="UCQ00282.1"/>
    </source>
</evidence>
<organism evidence="1 2">
    <name type="scientific">Edwardsiella tarda ATCC 15947 = NBRC 105688</name>
    <dbReference type="NCBI Taxonomy" id="667121"/>
    <lineage>
        <taxon>Bacteria</taxon>
        <taxon>Pseudomonadati</taxon>
        <taxon>Pseudomonadota</taxon>
        <taxon>Gammaproteobacteria</taxon>
        <taxon>Enterobacterales</taxon>
        <taxon>Hafniaceae</taxon>
        <taxon>Edwardsiella</taxon>
    </lineage>
</organism>
<sequence>MKRPWTKQEEQLLEQQVAERKSLAEIAVAQGRTPNAVRQKIYAMGMSRRNGPSQWDINMAHALRAEGLTVREIANKLEIKFDAVDYIIYHKKPEAGHAAA</sequence>
<accession>A0AC61TI93</accession>
<protein>
    <submittedName>
        <fullName evidence="1">SANT/Myb domain-containing protein</fullName>
    </submittedName>
</protein>
<reference evidence="1" key="1">
    <citation type="submission" date="2021-09" db="EMBL/GenBank/DDBJ databases">
        <title>Comparative genomics of Edwardsiella genus reveals species-based diversity.</title>
        <authorList>
            <person name="Tekedar H.C."/>
            <person name="Kumru S."/>
            <person name="Waldbieser G.C."/>
            <person name="Reichley S.R."/>
            <person name="Lawrence M.L."/>
            <person name="Griffin M.J."/>
        </authorList>
    </citation>
    <scope>NUCLEOTIDE SEQUENCE</scope>
    <source>
        <strain evidence="1">ATCC 15947</strain>
    </source>
</reference>
<evidence type="ECO:0000313" key="2">
    <source>
        <dbReference type="Proteomes" id="UP000245918"/>
    </source>
</evidence>
<dbReference type="EMBL" id="CP084506">
    <property type="protein sequence ID" value="UCQ00282.1"/>
    <property type="molecule type" value="Genomic_DNA"/>
</dbReference>